<sequence length="168" mass="17990">MLRVALLSAAASSSLAFLLPSSSLAPSLRSSSLSSTPAVCSQPALASSRPRRSAAALRMAVIDINSEQELDQAIEAAGENTLVIIDYSTTWCGPCKVIAPKYDEMSDKYKDAIFLKCVGDTSPEATKLMKREGIRSVPAFHFWKKGAKIEVIAGANVEALENTIKENL</sequence>
<reference evidence="4" key="1">
    <citation type="submission" date="2021-01" db="EMBL/GenBank/DDBJ databases">
        <authorList>
            <person name="Corre E."/>
            <person name="Pelletier E."/>
            <person name="Niang G."/>
            <person name="Scheremetjew M."/>
            <person name="Finn R."/>
            <person name="Kale V."/>
            <person name="Holt S."/>
            <person name="Cochrane G."/>
            <person name="Meng A."/>
            <person name="Brown T."/>
            <person name="Cohen L."/>
        </authorList>
    </citation>
    <scope>NUCLEOTIDE SEQUENCE</scope>
    <source>
        <strain evidence="4">CCMP 2712</strain>
    </source>
</reference>
<name>A0A7S4NJD6_GUITH</name>
<dbReference type="SUPFAM" id="SSF52833">
    <property type="entry name" value="Thioredoxin-like"/>
    <property type="match status" value="1"/>
</dbReference>
<evidence type="ECO:0000256" key="1">
    <source>
        <dbReference type="ARBA" id="ARBA00023157"/>
    </source>
</evidence>
<dbReference type="PRINTS" id="PR00421">
    <property type="entry name" value="THIOREDOXIN"/>
</dbReference>
<keyword evidence="1" id="KW-1015">Disulfide bond</keyword>
<protein>
    <recommendedName>
        <fullName evidence="3">Thioredoxin domain-containing protein</fullName>
    </recommendedName>
</protein>
<accession>A0A7S4NJD6</accession>
<proteinExistence type="predicted"/>
<evidence type="ECO:0000259" key="3">
    <source>
        <dbReference type="PROSITE" id="PS51352"/>
    </source>
</evidence>
<dbReference type="CDD" id="cd02947">
    <property type="entry name" value="TRX_family"/>
    <property type="match status" value="1"/>
</dbReference>
<dbReference type="InterPro" id="IPR013766">
    <property type="entry name" value="Thioredoxin_domain"/>
</dbReference>
<feature type="domain" description="Thioredoxin" evidence="3">
    <location>
        <begin position="50"/>
        <end position="168"/>
    </location>
</feature>
<dbReference type="InterPro" id="IPR036249">
    <property type="entry name" value="Thioredoxin-like_sf"/>
</dbReference>
<dbReference type="AlphaFoldDB" id="A0A7S4NJD6"/>
<feature type="signal peptide" evidence="2">
    <location>
        <begin position="1"/>
        <end position="16"/>
    </location>
</feature>
<feature type="chain" id="PRO_5030525102" description="Thioredoxin domain-containing protein" evidence="2">
    <location>
        <begin position="17"/>
        <end position="168"/>
    </location>
</feature>
<evidence type="ECO:0000256" key="2">
    <source>
        <dbReference type="SAM" id="SignalP"/>
    </source>
</evidence>
<dbReference type="PANTHER" id="PTHR46115">
    <property type="entry name" value="THIOREDOXIN-LIKE PROTEIN 1"/>
    <property type="match status" value="1"/>
</dbReference>
<dbReference type="InterPro" id="IPR017937">
    <property type="entry name" value="Thioredoxin_CS"/>
</dbReference>
<dbReference type="Pfam" id="PF00085">
    <property type="entry name" value="Thioredoxin"/>
    <property type="match status" value="1"/>
</dbReference>
<dbReference type="PROSITE" id="PS51352">
    <property type="entry name" value="THIOREDOXIN_2"/>
    <property type="match status" value="1"/>
</dbReference>
<dbReference type="EMBL" id="HBKN01014766">
    <property type="protein sequence ID" value="CAE2291891.1"/>
    <property type="molecule type" value="Transcribed_RNA"/>
</dbReference>
<dbReference type="Gene3D" id="3.40.30.10">
    <property type="entry name" value="Glutaredoxin"/>
    <property type="match status" value="1"/>
</dbReference>
<keyword evidence="2" id="KW-0732">Signal</keyword>
<organism evidence="4">
    <name type="scientific">Guillardia theta</name>
    <name type="common">Cryptophyte</name>
    <name type="synonym">Cryptomonas phi</name>
    <dbReference type="NCBI Taxonomy" id="55529"/>
    <lineage>
        <taxon>Eukaryota</taxon>
        <taxon>Cryptophyceae</taxon>
        <taxon>Pyrenomonadales</taxon>
        <taxon>Geminigeraceae</taxon>
        <taxon>Guillardia</taxon>
    </lineage>
</organism>
<gene>
    <name evidence="4" type="ORF">GTHE00462_LOCUS11489</name>
</gene>
<evidence type="ECO:0000313" key="4">
    <source>
        <dbReference type="EMBL" id="CAE2291891.1"/>
    </source>
</evidence>
<dbReference type="PROSITE" id="PS00194">
    <property type="entry name" value="THIOREDOXIN_1"/>
    <property type="match status" value="1"/>
</dbReference>